<protein>
    <submittedName>
        <fullName evidence="1">Uncharacterized protein</fullName>
    </submittedName>
</protein>
<proteinExistence type="predicted"/>
<dbReference type="EMBL" id="QTSX02005797">
    <property type="protein sequence ID" value="KAJ9057410.1"/>
    <property type="molecule type" value="Genomic_DNA"/>
</dbReference>
<keyword evidence="2" id="KW-1185">Reference proteome</keyword>
<comment type="caution">
    <text evidence="1">The sequence shown here is derived from an EMBL/GenBank/DDBJ whole genome shotgun (WGS) entry which is preliminary data.</text>
</comment>
<evidence type="ECO:0000313" key="2">
    <source>
        <dbReference type="Proteomes" id="UP001165960"/>
    </source>
</evidence>
<dbReference type="Proteomes" id="UP001165960">
    <property type="component" value="Unassembled WGS sequence"/>
</dbReference>
<sequence>MALKTLFRGSALTRPVTIRQASVRASRPASSLVKPAAKPSFTDHKKFSAMWWKDVAIVGTVFSITGSCSMALVRPAINGLGIEGSMKEGPWTYRAAHLTVSPPAWCAMLVTIGTCFGKRQYFSGIANKVMSRYSLLGKVPAKLLARPVPKLAF</sequence>
<accession>A0ACC2S505</accession>
<gene>
    <name evidence="1" type="ORF">DSO57_1022951</name>
</gene>
<name>A0ACC2S505_9FUNG</name>
<reference evidence="1" key="1">
    <citation type="submission" date="2022-04" db="EMBL/GenBank/DDBJ databases">
        <title>Genome of the entomopathogenic fungus Entomophthora muscae.</title>
        <authorList>
            <person name="Elya C."/>
            <person name="Lovett B.R."/>
            <person name="Lee E."/>
            <person name="Macias A.M."/>
            <person name="Hajek A.E."/>
            <person name="De Bivort B.L."/>
            <person name="Kasson M.T."/>
            <person name="De Fine Licht H.H."/>
            <person name="Stajich J.E."/>
        </authorList>
    </citation>
    <scope>NUCLEOTIDE SEQUENCE</scope>
    <source>
        <strain evidence="1">Berkeley</strain>
    </source>
</reference>
<evidence type="ECO:0000313" key="1">
    <source>
        <dbReference type="EMBL" id="KAJ9057410.1"/>
    </source>
</evidence>
<organism evidence="1 2">
    <name type="scientific">Entomophthora muscae</name>
    <dbReference type="NCBI Taxonomy" id="34485"/>
    <lineage>
        <taxon>Eukaryota</taxon>
        <taxon>Fungi</taxon>
        <taxon>Fungi incertae sedis</taxon>
        <taxon>Zoopagomycota</taxon>
        <taxon>Entomophthoromycotina</taxon>
        <taxon>Entomophthoromycetes</taxon>
        <taxon>Entomophthorales</taxon>
        <taxon>Entomophthoraceae</taxon>
        <taxon>Entomophthora</taxon>
    </lineage>
</organism>